<keyword evidence="6 7" id="KW-0687">Ribonucleoprotein</keyword>
<name>A0AAF0EY33_9BASI</name>
<organism evidence="8 9">
    <name type="scientific">Malassezia japonica</name>
    <dbReference type="NCBI Taxonomy" id="223818"/>
    <lineage>
        <taxon>Eukaryota</taxon>
        <taxon>Fungi</taxon>
        <taxon>Dikarya</taxon>
        <taxon>Basidiomycota</taxon>
        <taxon>Ustilaginomycotina</taxon>
        <taxon>Malasseziomycetes</taxon>
        <taxon>Malasseziales</taxon>
        <taxon>Malasseziaceae</taxon>
        <taxon>Malassezia</taxon>
    </lineage>
</organism>
<keyword evidence="5" id="KW-0496">Mitochondrion</keyword>
<dbReference type="RefSeq" id="XP_060121982.1">
    <property type="nucleotide sequence ID" value="XM_060265999.1"/>
</dbReference>
<evidence type="ECO:0000313" key="9">
    <source>
        <dbReference type="Proteomes" id="UP001217754"/>
    </source>
</evidence>
<dbReference type="NCBIfam" id="TIGR01022">
    <property type="entry name" value="rpmJ_bact"/>
    <property type="match status" value="1"/>
</dbReference>
<gene>
    <name evidence="8" type="ORF">MJAP1_002055</name>
</gene>
<dbReference type="GO" id="GO:0003735">
    <property type="term" value="F:structural constituent of ribosome"/>
    <property type="evidence" value="ECO:0007669"/>
    <property type="project" value="InterPro"/>
</dbReference>
<proteinExistence type="inferred from homology"/>
<dbReference type="InterPro" id="IPR000473">
    <property type="entry name" value="Ribosomal_bL36"/>
</dbReference>
<dbReference type="Pfam" id="PF00444">
    <property type="entry name" value="Ribosomal_L36"/>
    <property type="match status" value="1"/>
</dbReference>
<evidence type="ECO:0000313" key="8">
    <source>
        <dbReference type="EMBL" id="WFD39085.1"/>
    </source>
</evidence>
<comment type="subcellular location">
    <subcellularLocation>
        <location evidence="1">Mitochondrion</location>
    </subcellularLocation>
</comment>
<dbReference type="EMBL" id="CP119960">
    <property type="protein sequence ID" value="WFD39085.1"/>
    <property type="molecule type" value="Genomic_DNA"/>
</dbReference>
<keyword evidence="3" id="KW-0809">Transit peptide</keyword>
<dbReference type="PANTHER" id="PTHR46909">
    <property type="entry name" value="39S RIBOSOMAL PROTEIN L36, MITOCHONDRIAL"/>
    <property type="match status" value="1"/>
</dbReference>
<evidence type="ECO:0000256" key="1">
    <source>
        <dbReference type="ARBA" id="ARBA00004173"/>
    </source>
</evidence>
<evidence type="ECO:0000256" key="5">
    <source>
        <dbReference type="ARBA" id="ARBA00023128"/>
    </source>
</evidence>
<dbReference type="InterPro" id="IPR035977">
    <property type="entry name" value="Ribosomal_bL36_sp"/>
</dbReference>
<dbReference type="Proteomes" id="UP001217754">
    <property type="component" value="Chromosome 3"/>
</dbReference>
<protein>
    <recommendedName>
        <fullName evidence="7">Ribosomal protein</fullName>
    </recommendedName>
</protein>
<sequence>MLLRASVPVIRQAVASARPMPALAMQGPAMPRVLTAQPVAPPMVRGMKVRAAVKKMCNCCAIVRRKGRLYVICSKNPKHKQG</sequence>
<dbReference type="SUPFAM" id="SSF57840">
    <property type="entry name" value="Ribosomal protein L36"/>
    <property type="match status" value="1"/>
</dbReference>
<dbReference type="GO" id="GO:0006412">
    <property type="term" value="P:translation"/>
    <property type="evidence" value="ECO:0007669"/>
    <property type="project" value="InterPro"/>
</dbReference>
<keyword evidence="4 7" id="KW-0689">Ribosomal protein</keyword>
<dbReference type="InterPro" id="IPR052143">
    <property type="entry name" value="Mitoribosomal_bL36m"/>
</dbReference>
<evidence type="ECO:0000256" key="3">
    <source>
        <dbReference type="ARBA" id="ARBA00022946"/>
    </source>
</evidence>
<dbReference type="PANTHER" id="PTHR46909:SF1">
    <property type="entry name" value="LARGE RIBOSOMAL SUBUNIT PROTEIN BL36M"/>
    <property type="match status" value="1"/>
</dbReference>
<dbReference type="GeneID" id="85225704"/>
<dbReference type="AlphaFoldDB" id="A0AAF0EY33"/>
<evidence type="ECO:0000256" key="6">
    <source>
        <dbReference type="ARBA" id="ARBA00023274"/>
    </source>
</evidence>
<dbReference type="HAMAP" id="MF_00251">
    <property type="entry name" value="Ribosomal_bL36"/>
    <property type="match status" value="1"/>
</dbReference>
<evidence type="ECO:0000256" key="2">
    <source>
        <dbReference type="ARBA" id="ARBA00007645"/>
    </source>
</evidence>
<comment type="similarity">
    <text evidence="2 7">Belongs to the bacterial ribosomal protein bL36 family.</text>
</comment>
<reference evidence="8" key="1">
    <citation type="submission" date="2023-03" db="EMBL/GenBank/DDBJ databases">
        <title>Mating type loci evolution in Malassezia.</title>
        <authorList>
            <person name="Coelho M.A."/>
        </authorList>
    </citation>
    <scope>NUCLEOTIDE SEQUENCE</scope>
    <source>
        <strain evidence="8">CBS 9431</strain>
    </source>
</reference>
<keyword evidence="9" id="KW-1185">Reference proteome</keyword>
<evidence type="ECO:0000256" key="7">
    <source>
        <dbReference type="RuleBase" id="RU000570"/>
    </source>
</evidence>
<dbReference type="GO" id="GO:0005762">
    <property type="term" value="C:mitochondrial large ribosomal subunit"/>
    <property type="evidence" value="ECO:0007669"/>
    <property type="project" value="TreeGrafter"/>
</dbReference>
<evidence type="ECO:0000256" key="4">
    <source>
        <dbReference type="ARBA" id="ARBA00022980"/>
    </source>
</evidence>
<accession>A0AAF0EY33</accession>